<name>A0ABP9JFR2_9MICO</name>
<comment type="caution">
    <text evidence="2">The sequence shown here is derived from an EMBL/GenBank/DDBJ whole genome shotgun (WGS) entry which is preliminary data.</text>
</comment>
<evidence type="ECO:0000313" key="3">
    <source>
        <dbReference type="Proteomes" id="UP001500427"/>
    </source>
</evidence>
<proteinExistence type="predicted"/>
<evidence type="ECO:0000256" key="1">
    <source>
        <dbReference type="SAM" id="SignalP"/>
    </source>
</evidence>
<sequence>MRSTRRVVAAVVLVLVAYGAPSAAWAAFGAKASGSLRVSTLTLRASADAYGTFTCPSNANNAPLPRGGVSLTGWEPVAGADSYTLVLDPPPNASNVVRTVTSPSRLTMTPTTTPKSGTWKMSIVANAGTWTGAEWSQTFTC</sequence>
<reference evidence="3" key="1">
    <citation type="journal article" date="2019" name="Int. J. Syst. Evol. Microbiol.">
        <title>The Global Catalogue of Microorganisms (GCM) 10K type strain sequencing project: providing services to taxonomists for standard genome sequencing and annotation.</title>
        <authorList>
            <consortium name="The Broad Institute Genomics Platform"/>
            <consortium name="The Broad Institute Genome Sequencing Center for Infectious Disease"/>
            <person name="Wu L."/>
            <person name="Ma J."/>
        </authorList>
    </citation>
    <scope>NUCLEOTIDE SEQUENCE [LARGE SCALE GENOMIC DNA]</scope>
    <source>
        <strain evidence="3">JCM 17687</strain>
    </source>
</reference>
<feature type="chain" id="PRO_5046382281" description="Ig-like domain-containing protein" evidence="1">
    <location>
        <begin position="27"/>
        <end position="141"/>
    </location>
</feature>
<dbReference type="RefSeq" id="WP_345508133.1">
    <property type="nucleotide sequence ID" value="NZ_BAABIW010000018.1"/>
</dbReference>
<evidence type="ECO:0008006" key="4">
    <source>
        <dbReference type="Google" id="ProtNLM"/>
    </source>
</evidence>
<keyword evidence="1" id="KW-0732">Signal</keyword>
<gene>
    <name evidence="2" type="ORF">GCM10023258_28180</name>
</gene>
<accession>A0ABP9JFR2</accession>
<protein>
    <recommendedName>
        <fullName evidence="4">Ig-like domain-containing protein</fullName>
    </recommendedName>
</protein>
<organism evidence="2 3">
    <name type="scientific">Terrabacter aeriphilus</name>
    <dbReference type="NCBI Taxonomy" id="515662"/>
    <lineage>
        <taxon>Bacteria</taxon>
        <taxon>Bacillati</taxon>
        <taxon>Actinomycetota</taxon>
        <taxon>Actinomycetes</taxon>
        <taxon>Micrococcales</taxon>
        <taxon>Intrasporangiaceae</taxon>
        <taxon>Terrabacter</taxon>
    </lineage>
</organism>
<keyword evidence="3" id="KW-1185">Reference proteome</keyword>
<dbReference type="Proteomes" id="UP001500427">
    <property type="component" value="Unassembled WGS sequence"/>
</dbReference>
<dbReference type="EMBL" id="BAABIW010000018">
    <property type="protein sequence ID" value="GAA5030681.1"/>
    <property type="molecule type" value="Genomic_DNA"/>
</dbReference>
<feature type="signal peptide" evidence="1">
    <location>
        <begin position="1"/>
        <end position="26"/>
    </location>
</feature>
<evidence type="ECO:0000313" key="2">
    <source>
        <dbReference type="EMBL" id="GAA5030681.1"/>
    </source>
</evidence>